<dbReference type="InterPro" id="IPR046960">
    <property type="entry name" value="PPR_At4g14850-like_plant"/>
</dbReference>
<evidence type="ECO:0000313" key="3">
    <source>
        <dbReference type="EMBL" id="KAL3538305.1"/>
    </source>
</evidence>
<dbReference type="NCBIfam" id="TIGR00756">
    <property type="entry name" value="PPR"/>
    <property type="match status" value="5"/>
</dbReference>
<evidence type="ECO:0000313" key="4">
    <source>
        <dbReference type="Proteomes" id="UP001630127"/>
    </source>
</evidence>
<dbReference type="Pfam" id="PF13041">
    <property type="entry name" value="PPR_2"/>
    <property type="match status" value="2"/>
</dbReference>
<protein>
    <recommendedName>
        <fullName evidence="5">Pentatricopeptide repeat-containing protein</fullName>
    </recommendedName>
</protein>
<dbReference type="PANTHER" id="PTHR47926:SF448">
    <property type="entry name" value="PENTACOTRIPEPTIDE-REPEAT REGION OF PRORP DOMAIN-CONTAINING PROTEIN"/>
    <property type="match status" value="1"/>
</dbReference>
<gene>
    <name evidence="3" type="ORF">ACH5RR_001671</name>
</gene>
<keyword evidence="1" id="KW-0677">Repeat</keyword>
<dbReference type="Proteomes" id="UP001630127">
    <property type="component" value="Unassembled WGS sequence"/>
</dbReference>
<dbReference type="InterPro" id="IPR046848">
    <property type="entry name" value="E_motif"/>
</dbReference>
<feature type="repeat" description="PPR" evidence="2">
    <location>
        <begin position="278"/>
        <end position="311"/>
    </location>
</feature>
<organism evidence="3 4">
    <name type="scientific">Cinchona calisaya</name>
    <dbReference type="NCBI Taxonomy" id="153742"/>
    <lineage>
        <taxon>Eukaryota</taxon>
        <taxon>Viridiplantae</taxon>
        <taxon>Streptophyta</taxon>
        <taxon>Embryophyta</taxon>
        <taxon>Tracheophyta</taxon>
        <taxon>Spermatophyta</taxon>
        <taxon>Magnoliopsida</taxon>
        <taxon>eudicotyledons</taxon>
        <taxon>Gunneridae</taxon>
        <taxon>Pentapetalae</taxon>
        <taxon>asterids</taxon>
        <taxon>lamiids</taxon>
        <taxon>Gentianales</taxon>
        <taxon>Rubiaceae</taxon>
        <taxon>Cinchonoideae</taxon>
        <taxon>Cinchoneae</taxon>
        <taxon>Cinchona</taxon>
    </lineage>
</organism>
<dbReference type="Gene3D" id="1.25.40.10">
    <property type="entry name" value="Tetratricopeptide repeat domain"/>
    <property type="match status" value="5"/>
</dbReference>
<feature type="repeat" description="PPR" evidence="2">
    <location>
        <begin position="73"/>
        <end position="107"/>
    </location>
</feature>
<proteinExistence type="predicted"/>
<feature type="repeat" description="PPR" evidence="2">
    <location>
        <begin position="378"/>
        <end position="412"/>
    </location>
</feature>
<feature type="repeat" description="PPR" evidence="2">
    <location>
        <begin position="177"/>
        <end position="211"/>
    </location>
</feature>
<evidence type="ECO:0000256" key="2">
    <source>
        <dbReference type="PROSITE-ProRule" id="PRU00708"/>
    </source>
</evidence>
<dbReference type="FunFam" id="1.25.40.10:FF:001815">
    <property type="entry name" value="Putative pentatricopeptide repeat-containing protein At1g56570"/>
    <property type="match status" value="1"/>
</dbReference>
<dbReference type="Pfam" id="PF20431">
    <property type="entry name" value="E_motif"/>
    <property type="match status" value="1"/>
</dbReference>
<dbReference type="PROSITE" id="PS51375">
    <property type="entry name" value="PPR"/>
    <property type="match status" value="4"/>
</dbReference>
<dbReference type="PANTHER" id="PTHR47926">
    <property type="entry name" value="PENTATRICOPEPTIDE REPEAT-CONTAINING PROTEIN"/>
    <property type="match status" value="1"/>
</dbReference>
<keyword evidence="4" id="KW-1185">Reference proteome</keyword>
<name>A0ABD3B433_9GENT</name>
<sequence length="618" mass="69236">MSSRKLVSTIYDHQIPQTIRSSLHWAQTKSTHLSPPFLPKPPSFLATNIIKSYFEKWQMKEAQLLFDEMPNRDVVAWTAMISGYTSCNFHKRAWTVFCEMTRDSINVVPNEYTFSSVLKACKGMKSHFCGSLVHSLVIKYAMPGCIYVENVLLDMYSTCCESMDEASMLFEEISSKNAVSWTTLIAGYTHQGDGHGALRVFRKMLLEEAEMNPFCISIAVRACASIGSYMYGKQIHAAVVKHGFQTNIPVMNSMLDMYCRCSSLGEADDCFYGMAEKDLITWNTLISGYEKTYPNESLNIYARMESEGIAPNCFTFTSILAAVANLAVLSFGEQVHGAIIQRGFGGNLELDNALIDMYAKCGNIMDSRKTFDQMSSKNLVSWTSMIIGYGSHGYGKEAVELFDEMVESGAMPDQIVFMAVLSACSHAGLVEEGLRYFRSMAGDYKINPEQQIYGCVVDLLGRAGRVEEAYELIRSMPVMPDETVWAVFLGACKMHKRPDLGKLAVSRVLELRPGIAGTYITLSNLYAADGNWVEFAAARKLMRRLGNKKETGRSWVELQNQIYCFVSGDKVGTHIEWVYAVLDKLVQHIKDVGFVPDIDDFLHDLDMDNLVHDLEVGT</sequence>
<dbReference type="InterPro" id="IPR002885">
    <property type="entry name" value="PPR_rpt"/>
</dbReference>
<dbReference type="EMBL" id="JBJUIK010000001">
    <property type="protein sequence ID" value="KAL3538305.1"/>
    <property type="molecule type" value="Genomic_DNA"/>
</dbReference>
<dbReference type="Pfam" id="PF01535">
    <property type="entry name" value="PPR"/>
    <property type="match status" value="5"/>
</dbReference>
<accession>A0ABD3B433</accession>
<reference evidence="3 4" key="1">
    <citation type="submission" date="2024-11" db="EMBL/GenBank/DDBJ databases">
        <title>A near-complete genome assembly of Cinchona calisaya.</title>
        <authorList>
            <person name="Lian D.C."/>
            <person name="Zhao X.W."/>
            <person name="Wei L."/>
        </authorList>
    </citation>
    <scope>NUCLEOTIDE SEQUENCE [LARGE SCALE GENOMIC DNA]</scope>
    <source>
        <tissue evidence="3">Nenye</tissue>
    </source>
</reference>
<dbReference type="InterPro" id="IPR011990">
    <property type="entry name" value="TPR-like_helical_dom_sf"/>
</dbReference>
<dbReference type="FunFam" id="1.25.40.10:FF:000090">
    <property type="entry name" value="Pentatricopeptide repeat-containing protein, chloroplastic"/>
    <property type="match status" value="1"/>
</dbReference>
<comment type="caution">
    <text evidence="3">The sequence shown here is derived from an EMBL/GenBank/DDBJ whole genome shotgun (WGS) entry which is preliminary data.</text>
</comment>
<dbReference type="AlphaFoldDB" id="A0ABD3B433"/>
<evidence type="ECO:0000256" key="1">
    <source>
        <dbReference type="ARBA" id="ARBA00022737"/>
    </source>
</evidence>
<evidence type="ECO:0008006" key="5">
    <source>
        <dbReference type="Google" id="ProtNLM"/>
    </source>
</evidence>